<evidence type="ECO:0000256" key="2">
    <source>
        <dbReference type="ARBA" id="ARBA00008193"/>
    </source>
</evidence>
<feature type="domain" description="Glycine transporter" evidence="8">
    <location>
        <begin position="123"/>
        <end position="196"/>
    </location>
</feature>
<sequence>MLILATFLGQFPQIVERIPLPQRAHISQVLFHFFEIAAISLGALGGALALRRERRSKYDVIGLLGLGLLSGVGGGIVRDILLGDGPPLALQHPSYLAYALIGALVAILFGHTVGPRALATMNIVDALALGLFTITGSTRAMNAGLGFLPCLMLGVTTAVGGGSLRDLFSGRSPAIFQEGELYALVSTIAAAAFLGVQRMGVPVNRAAVIGTLVGFGLRLLAIRYGWRTRAVGTLA</sequence>
<keyword evidence="4 7" id="KW-0812">Transmembrane</keyword>
<feature type="transmembrane region" description="Helical" evidence="7">
    <location>
        <begin position="27"/>
        <end position="48"/>
    </location>
</feature>
<keyword evidence="5 7" id="KW-1133">Transmembrane helix</keyword>
<evidence type="ECO:0000259" key="8">
    <source>
        <dbReference type="Pfam" id="PF03458"/>
    </source>
</evidence>
<evidence type="ECO:0000256" key="5">
    <source>
        <dbReference type="ARBA" id="ARBA00022989"/>
    </source>
</evidence>
<accession>A0A1H4JHQ5</accession>
<comment type="similarity">
    <text evidence="2">Belongs to the UPF0126 family.</text>
</comment>
<dbReference type="EMBL" id="FNSD01000001">
    <property type="protein sequence ID" value="SEB45859.1"/>
    <property type="molecule type" value="Genomic_DNA"/>
</dbReference>
<dbReference type="OrthoDB" id="9791874at2"/>
<dbReference type="PANTHER" id="PTHR30506">
    <property type="entry name" value="INNER MEMBRANE PROTEIN"/>
    <property type="match status" value="1"/>
</dbReference>
<evidence type="ECO:0000256" key="1">
    <source>
        <dbReference type="ARBA" id="ARBA00004651"/>
    </source>
</evidence>
<comment type="subcellular location">
    <subcellularLocation>
        <location evidence="1">Cell membrane</location>
        <topology evidence="1">Multi-pass membrane protein</topology>
    </subcellularLocation>
</comment>
<evidence type="ECO:0000256" key="4">
    <source>
        <dbReference type="ARBA" id="ARBA00022692"/>
    </source>
</evidence>
<protein>
    <submittedName>
        <fullName evidence="9">Uncharacterized membrane protein YeiH</fullName>
    </submittedName>
</protein>
<evidence type="ECO:0000256" key="7">
    <source>
        <dbReference type="SAM" id="Phobius"/>
    </source>
</evidence>
<dbReference type="RefSeq" id="WP_074652300.1">
    <property type="nucleotide sequence ID" value="NZ_FNSD01000001.1"/>
</dbReference>
<proteinExistence type="inferred from homology"/>
<organism evidence="9 10">
    <name type="scientific">Terriglobus roseus</name>
    <dbReference type="NCBI Taxonomy" id="392734"/>
    <lineage>
        <taxon>Bacteria</taxon>
        <taxon>Pseudomonadati</taxon>
        <taxon>Acidobacteriota</taxon>
        <taxon>Terriglobia</taxon>
        <taxon>Terriglobales</taxon>
        <taxon>Acidobacteriaceae</taxon>
        <taxon>Terriglobus</taxon>
    </lineage>
</organism>
<dbReference type="Pfam" id="PF03458">
    <property type="entry name" value="Gly_transporter"/>
    <property type="match status" value="2"/>
</dbReference>
<evidence type="ECO:0000313" key="9">
    <source>
        <dbReference type="EMBL" id="SEB45859.1"/>
    </source>
</evidence>
<keyword evidence="3" id="KW-1003">Cell membrane</keyword>
<reference evidence="9 10" key="1">
    <citation type="submission" date="2016-10" db="EMBL/GenBank/DDBJ databases">
        <authorList>
            <person name="de Groot N.N."/>
        </authorList>
    </citation>
    <scope>NUCLEOTIDE SEQUENCE [LARGE SCALE GENOMIC DNA]</scope>
    <source>
        <strain evidence="9 10">AB35.6</strain>
    </source>
</reference>
<dbReference type="GO" id="GO:0005886">
    <property type="term" value="C:plasma membrane"/>
    <property type="evidence" value="ECO:0007669"/>
    <property type="project" value="UniProtKB-SubCell"/>
</dbReference>
<keyword evidence="6 7" id="KW-0472">Membrane</keyword>
<name>A0A1H4JHQ5_9BACT</name>
<evidence type="ECO:0000313" key="10">
    <source>
        <dbReference type="Proteomes" id="UP000182409"/>
    </source>
</evidence>
<gene>
    <name evidence="9" type="ORF">SAMN05443244_0627</name>
</gene>
<dbReference type="AlphaFoldDB" id="A0A1H4JHQ5"/>
<feature type="domain" description="Glycine transporter" evidence="8">
    <location>
        <begin position="33"/>
        <end position="109"/>
    </location>
</feature>
<evidence type="ECO:0000256" key="6">
    <source>
        <dbReference type="ARBA" id="ARBA00023136"/>
    </source>
</evidence>
<feature type="transmembrane region" description="Helical" evidence="7">
    <location>
        <begin position="181"/>
        <end position="200"/>
    </location>
</feature>
<dbReference type="Proteomes" id="UP000182409">
    <property type="component" value="Unassembled WGS sequence"/>
</dbReference>
<feature type="transmembrane region" description="Helical" evidence="7">
    <location>
        <begin position="93"/>
        <end position="110"/>
    </location>
</feature>
<feature type="transmembrane region" description="Helical" evidence="7">
    <location>
        <begin position="140"/>
        <end position="160"/>
    </location>
</feature>
<feature type="transmembrane region" description="Helical" evidence="7">
    <location>
        <begin position="206"/>
        <end position="226"/>
    </location>
</feature>
<dbReference type="PANTHER" id="PTHR30506:SF3">
    <property type="entry name" value="UPF0126 INNER MEMBRANE PROTEIN YADS-RELATED"/>
    <property type="match status" value="1"/>
</dbReference>
<evidence type="ECO:0000256" key="3">
    <source>
        <dbReference type="ARBA" id="ARBA00022475"/>
    </source>
</evidence>
<dbReference type="InterPro" id="IPR005115">
    <property type="entry name" value="Gly_transporter"/>
</dbReference>
<feature type="transmembrane region" description="Helical" evidence="7">
    <location>
        <begin position="60"/>
        <end position="81"/>
    </location>
</feature>